<dbReference type="PANTHER" id="PTHR24252:SF7">
    <property type="entry name" value="HYALIN"/>
    <property type="match status" value="1"/>
</dbReference>
<accession>A0A2K6UMR3</accession>
<evidence type="ECO:0000313" key="11">
    <source>
        <dbReference type="Proteomes" id="UP000233220"/>
    </source>
</evidence>
<dbReference type="OMA" id="ENDSYCR"/>
<dbReference type="FunFam" id="2.40.10.10:FF:000003">
    <property type="entry name" value="Transmembrane serine protease 3"/>
    <property type="match status" value="1"/>
</dbReference>
<keyword evidence="2 6" id="KW-0378">Hydrolase</keyword>
<feature type="domain" description="CUB" evidence="8">
    <location>
        <begin position="297"/>
        <end position="407"/>
    </location>
</feature>
<evidence type="ECO:0000259" key="8">
    <source>
        <dbReference type="PROSITE" id="PS01180"/>
    </source>
</evidence>
<dbReference type="Ensembl" id="ENSSBOT00000050107.1">
    <property type="protein sequence ID" value="ENSSBOP00000033195.1"/>
    <property type="gene ID" value="ENSSBOG00000032768.1"/>
</dbReference>
<feature type="domain" description="Peptidase S1" evidence="9">
    <location>
        <begin position="52"/>
        <end position="299"/>
    </location>
</feature>
<dbReference type="InterPro" id="IPR001314">
    <property type="entry name" value="Peptidase_S1A"/>
</dbReference>
<evidence type="ECO:0000313" key="10">
    <source>
        <dbReference type="Ensembl" id="ENSSBOP00000033195.1"/>
    </source>
</evidence>
<dbReference type="SUPFAM" id="SSF50494">
    <property type="entry name" value="Trypsin-like serine proteases"/>
    <property type="match status" value="1"/>
</dbReference>
<dbReference type="InterPro" id="IPR018114">
    <property type="entry name" value="TRYPSIN_HIS"/>
</dbReference>
<evidence type="ECO:0000256" key="1">
    <source>
        <dbReference type="ARBA" id="ARBA00022670"/>
    </source>
</evidence>
<dbReference type="SMART" id="SM00042">
    <property type="entry name" value="CUB"/>
    <property type="match status" value="2"/>
</dbReference>
<dbReference type="CDD" id="cd00190">
    <property type="entry name" value="Tryp_SPc"/>
    <property type="match status" value="1"/>
</dbReference>
<dbReference type="Gene3D" id="2.60.120.290">
    <property type="entry name" value="Spermadhesin, CUB domain"/>
    <property type="match status" value="2"/>
</dbReference>
<feature type="signal peptide" evidence="7">
    <location>
        <begin position="1"/>
        <end position="22"/>
    </location>
</feature>
<dbReference type="InterPro" id="IPR035914">
    <property type="entry name" value="Sperma_CUB_dom_sf"/>
</dbReference>
<organism evidence="10 11">
    <name type="scientific">Saimiri boliviensis boliviensis</name>
    <name type="common">Bolivian squirrel monkey</name>
    <dbReference type="NCBI Taxonomy" id="39432"/>
    <lineage>
        <taxon>Eukaryota</taxon>
        <taxon>Metazoa</taxon>
        <taxon>Chordata</taxon>
        <taxon>Craniata</taxon>
        <taxon>Vertebrata</taxon>
        <taxon>Euteleostomi</taxon>
        <taxon>Mammalia</taxon>
        <taxon>Eutheria</taxon>
        <taxon>Euarchontoglires</taxon>
        <taxon>Primates</taxon>
        <taxon>Haplorrhini</taxon>
        <taxon>Platyrrhini</taxon>
        <taxon>Cebidae</taxon>
        <taxon>Saimiriinae</taxon>
        <taxon>Saimiri</taxon>
    </lineage>
</organism>
<evidence type="ECO:0000256" key="4">
    <source>
        <dbReference type="ARBA" id="ARBA00023157"/>
    </source>
</evidence>
<evidence type="ECO:0000256" key="7">
    <source>
        <dbReference type="SAM" id="SignalP"/>
    </source>
</evidence>
<dbReference type="CDD" id="cd00041">
    <property type="entry name" value="CUB"/>
    <property type="match status" value="2"/>
</dbReference>
<feature type="disulfide bond" evidence="5">
    <location>
        <begin position="417"/>
        <end position="444"/>
    </location>
</feature>
<dbReference type="Gene3D" id="2.40.10.10">
    <property type="entry name" value="Trypsin-like serine proteases"/>
    <property type="match status" value="1"/>
</dbReference>
<dbReference type="PROSITE" id="PS00135">
    <property type="entry name" value="TRYPSIN_SER"/>
    <property type="match status" value="1"/>
</dbReference>
<evidence type="ECO:0000259" key="9">
    <source>
        <dbReference type="PROSITE" id="PS50240"/>
    </source>
</evidence>
<dbReference type="PROSITE" id="PS00134">
    <property type="entry name" value="TRYPSIN_HIS"/>
    <property type="match status" value="1"/>
</dbReference>
<dbReference type="GO" id="GO:0006508">
    <property type="term" value="P:proteolysis"/>
    <property type="evidence" value="ECO:0007669"/>
    <property type="project" value="UniProtKB-KW"/>
</dbReference>
<protein>
    <submittedName>
        <fullName evidence="10">Ovochymase 2</fullName>
    </submittedName>
</protein>
<dbReference type="InterPro" id="IPR001254">
    <property type="entry name" value="Trypsin_dom"/>
</dbReference>
<dbReference type="GO" id="GO:0004252">
    <property type="term" value="F:serine-type endopeptidase activity"/>
    <property type="evidence" value="ECO:0007669"/>
    <property type="project" value="InterPro"/>
</dbReference>
<feature type="chain" id="PRO_5014399599" evidence="7">
    <location>
        <begin position="23"/>
        <end position="528"/>
    </location>
</feature>
<dbReference type="PANTHER" id="PTHR24252">
    <property type="entry name" value="ACROSIN-RELATED"/>
    <property type="match status" value="1"/>
</dbReference>
<evidence type="ECO:0000256" key="5">
    <source>
        <dbReference type="PROSITE-ProRule" id="PRU00059"/>
    </source>
</evidence>
<dbReference type="InterPro" id="IPR000859">
    <property type="entry name" value="CUB_dom"/>
</dbReference>
<dbReference type="InterPro" id="IPR033116">
    <property type="entry name" value="TRYPSIN_SER"/>
</dbReference>
<keyword evidence="3 6" id="KW-0720">Serine protease</keyword>
<dbReference type="Pfam" id="PF00089">
    <property type="entry name" value="Trypsin"/>
    <property type="match status" value="1"/>
</dbReference>
<dbReference type="AlphaFoldDB" id="A0A2K6UMR3"/>
<keyword evidence="1 6" id="KW-0645">Protease</keyword>
<dbReference type="PROSITE" id="PS50240">
    <property type="entry name" value="TRYPSIN_DOM"/>
    <property type="match status" value="1"/>
</dbReference>
<dbReference type="SUPFAM" id="SSF49854">
    <property type="entry name" value="Spermadhesin, CUB domain"/>
    <property type="match status" value="2"/>
</dbReference>
<dbReference type="Pfam" id="PF00431">
    <property type="entry name" value="CUB"/>
    <property type="match status" value="2"/>
</dbReference>
<keyword evidence="11" id="KW-1185">Reference proteome</keyword>
<dbReference type="Proteomes" id="UP000233220">
    <property type="component" value="Unplaced"/>
</dbReference>
<proteinExistence type="predicted"/>
<dbReference type="SMART" id="SM00020">
    <property type="entry name" value="Tryp_SPc"/>
    <property type="match status" value="1"/>
</dbReference>
<dbReference type="InterPro" id="IPR009003">
    <property type="entry name" value="Peptidase_S1_PA"/>
</dbReference>
<reference evidence="10" key="1">
    <citation type="submission" date="2025-08" db="UniProtKB">
        <authorList>
            <consortium name="Ensembl"/>
        </authorList>
    </citation>
    <scope>IDENTIFICATION</scope>
</reference>
<dbReference type="GeneTree" id="ENSGT00940000157791"/>
<dbReference type="InterPro" id="IPR043504">
    <property type="entry name" value="Peptidase_S1_PA_chymotrypsin"/>
</dbReference>
<sequence length="528" mass="58616">MLISRNKLILLLGIIYFQQGKSATLSLPKAPNCGQSLVKVEPWNYFNIFSRILGGSQVEKGSYPWQVSLKQRQKHICGGSIVSPQWVITAAHCVAKRNIVTTLNVTAGEHDLSQTEPGEQTLTIETVIIHPHFSFKKPMDYDIALLKMAGAFQFGHFVGPICLPEPREQFEAGFICTTAGWGRLTEDGVLSQVLQEVNLPILTQEECVEALLTLKRPISGKTFLCTGFPDGGRDACQGDSGGSLMCRNKKGAWTLAGVTSWGLGCGRGWRNNVRKNDQGSPGIFTDLSKVLPWISCCSEQDGIVSGAEGELHFPESLHLCYESKQQCVWTLLVPEEMHMLLHFARLDVDSCHHNYLSMYSLEDRPIGKFCGESLPSSILAGSNFLRLKFISDATDYATGFNLTYKALKPNCIPDSGCSYLTVPFEEGLIQSLNYPENYSDMANCNWIFQAPKHYLIKLSFQSLEIEETGDYVTVHSDVERKKEIAWLCGYDVPTPVLSPSSIILIISFIPKADLNISISEDESMFLET</sequence>
<reference evidence="10" key="2">
    <citation type="submission" date="2025-09" db="UniProtKB">
        <authorList>
            <consortium name="Ensembl"/>
        </authorList>
    </citation>
    <scope>IDENTIFICATION</scope>
</reference>
<dbReference type="GO" id="GO:0009566">
    <property type="term" value="P:fertilization"/>
    <property type="evidence" value="ECO:0007669"/>
    <property type="project" value="Ensembl"/>
</dbReference>
<dbReference type="STRING" id="39432.ENSSBOP00000033195"/>
<dbReference type="PROSITE" id="PS01180">
    <property type="entry name" value="CUB"/>
    <property type="match status" value="2"/>
</dbReference>
<gene>
    <name evidence="10" type="primary">OVCH2</name>
</gene>
<dbReference type="PRINTS" id="PR00722">
    <property type="entry name" value="CHYMOTRYPSIN"/>
</dbReference>
<keyword evidence="7" id="KW-0732">Signal</keyword>
<comment type="caution">
    <text evidence="5">Lacks conserved residue(s) required for the propagation of feature annotation.</text>
</comment>
<evidence type="ECO:0000256" key="2">
    <source>
        <dbReference type="ARBA" id="ARBA00022801"/>
    </source>
</evidence>
<evidence type="ECO:0000256" key="6">
    <source>
        <dbReference type="RuleBase" id="RU363034"/>
    </source>
</evidence>
<feature type="domain" description="CUB" evidence="8">
    <location>
        <begin position="417"/>
        <end position="528"/>
    </location>
</feature>
<keyword evidence="4 5" id="KW-1015">Disulfide bond</keyword>
<evidence type="ECO:0000256" key="3">
    <source>
        <dbReference type="ARBA" id="ARBA00022825"/>
    </source>
</evidence>
<name>A0A2K6UMR3_SAIBB</name>